<evidence type="ECO:0000313" key="4">
    <source>
        <dbReference type="EMBL" id="MCV2369573.1"/>
    </source>
</evidence>
<dbReference type="InterPro" id="IPR051333">
    <property type="entry name" value="CLIP_Serine_Protease"/>
</dbReference>
<dbReference type="EMBL" id="JAJIRN010000007">
    <property type="protein sequence ID" value="MCV2369573.1"/>
    <property type="molecule type" value="Genomic_DNA"/>
</dbReference>
<keyword evidence="5" id="KW-1185">Reference proteome</keyword>
<dbReference type="PROSITE" id="PS50240">
    <property type="entry name" value="TRYPSIN_DOM"/>
    <property type="match status" value="1"/>
</dbReference>
<keyword evidence="1" id="KW-0812">Transmembrane</keyword>
<dbReference type="Pfam" id="PF07589">
    <property type="entry name" value="PEP-CTERM"/>
    <property type="match status" value="1"/>
</dbReference>
<gene>
    <name evidence="4" type="ORF">LNV07_15955</name>
</gene>
<keyword evidence="1" id="KW-0472">Membrane</keyword>
<dbReference type="Gene3D" id="2.40.10.10">
    <property type="entry name" value="Trypsin-like serine proteases"/>
    <property type="match status" value="1"/>
</dbReference>
<dbReference type="InterPro" id="IPR018114">
    <property type="entry name" value="TRYPSIN_HIS"/>
</dbReference>
<organism evidence="4 5">
    <name type="scientific">Roseateles oligotrophus</name>
    <dbReference type="NCBI Taxonomy" id="1769250"/>
    <lineage>
        <taxon>Bacteria</taxon>
        <taxon>Pseudomonadati</taxon>
        <taxon>Pseudomonadota</taxon>
        <taxon>Betaproteobacteria</taxon>
        <taxon>Burkholderiales</taxon>
        <taxon>Sphaerotilaceae</taxon>
        <taxon>Roseateles</taxon>
    </lineage>
</organism>
<dbReference type="InterPro" id="IPR009003">
    <property type="entry name" value="Peptidase_S1_PA"/>
</dbReference>
<reference evidence="4 5" key="1">
    <citation type="submission" date="2021-11" db="EMBL/GenBank/DDBJ databases">
        <authorList>
            <person name="Liang Q."/>
            <person name="Mou H."/>
            <person name="Liu Z."/>
        </authorList>
    </citation>
    <scope>NUCLEOTIDE SEQUENCE [LARGE SCALE GENOMIC DNA]</scope>
    <source>
        <strain evidence="4 5">CHU3</strain>
    </source>
</reference>
<dbReference type="GO" id="GO:0016787">
    <property type="term" value="F:hydrolase activity"/>
    <property type="evidence" value="ECO:0007669"/>
    <property type="project" value="UniProtKB-KW"/>
</dbReference>
<dbReference type="PROSITE" id="PS00134">
    <property type="entry name" value="TRYPSIN_HIS"/>
    <property type="match status" value="1"/>
</dbReference>
<dbReference type="SMART" id="SM00020">
    <property type="entry name" value="Tryp_SPc"/>
    <property type="match status" value="1"/>
</dbReference>
<dbReference type="PANTHER" id="PTHR24260:SF136">
    <property type="entry name" value="GH08193P-RELATED"/>
    <property type="match status" value="1"/>
</dbReference>
<feature type="chain" id="PRO_5045603073" evidence="2">
    <location>
        <begin position="23"/>
        <end position="377"/>
    </location>
</feature>
<dbReference type="InterPro" id="IPR013424">
    <property type="entry name" value="Ice-binding_C"/>
</dbReference>
<dbReference type="Pfam" id="PF00089">
    <property type="entry name" value="Trypsin"/>
    <property type="match status" value="1"/>
</dbReference>
<protein>
    <submittedName>
        <fullName evidence="4">Trypsin-like serine protease</fullName>
        <ecNumber evidence="4">3.4.21.-</ecNumber>
    </submittedName>
</protein>
<keyword evidence="2" id="KW-0732">Signal</keyword>
<dbReference type="InterPro" id="IPR001254">
    <property type="entry name" value="Trypsin_dom"/>
</dbReference>
<dbReference type="InterPro" id="IPR043504">
    <property type="entry name" value="Peptidase_S1_PA_chymotrypsin"/>
</dbReference>
<accession>A0ABT2YHN9</accession>
<dbReference type="PANTHER" id="PTHR24260">
    <property type="match status" value="1"/>
</dbReference>
<dbReference type="EC" id="3.4.21.-" evidence="4"/>
<dbReference type="Proteomes" id="UP001209701">
    <property type="component" value="Unassembled WGS sequence"/>
</dbReference>
<sequence length="377" mass="38449">MVKNLNLIAAAALLCVAGAAHASNGQAIADMRAATASLGNLDPLTGNTSAPSNWRFAPGQTIGGVAGALDGVAKLSFTTSAGQNYACSGSLLAGGQYVLTAAHCADDFTSMKVQFGFYGGVAQVTRNVAVGGATVHSGWAATGGALDTGADIAILKLDQAVTSINGYKLSTTNDLGKQHLMAGYGTTQTATTNAATNWNDGSYGHYAFNTFDIDSKTLNSFADPAYDADYFKYGITYMVDFDNGTADKNTIGRVGAKYGQNWSGTGIAPLTNEGLIAGGDSGGGDFVWNGSEWLLSGVHSWGWGGSDACGYYGVTTPATCDNATANGSSYGDLSGSTAVFSHLSFINGVTAVPEPASYALMALGLFAVGAVARRRKA</sequence>
<feature type="transmembrane region" description="Helical" evidence="1">
    <location>
        <begin position="355"/>
        <end position="372"/>
    </location>
</feature>
<name>A0ABT2YHN9_9BURK</name>
<evidence type="ECO:0000256" key="1">
    <source>
        <dbReference type="SAM" id="Phobius"/>
    </source>
</evidence>
<comment type="caution">
    <text evidence="4">The sequence shown here is derived from an EMBL/GenBank/DDBJ whole genome shotgun (WGS) entry which is preliminary data.</text>
</comment>
<evidence type="ECO:0000256" key="2">
    <source>
        <dbReference type="SAM" id="SignalP"/>
    </source>
</evidence>
<evidence type="ECO:0000259" key="3">
    <source>
        <dbReference type="PROSITE" id="PS50240"/>
    </source>
</evidence>
<dbReference type="SUPFAM" id="SSF50494">
    <property type="entry name" value="Trypsin-like serine proteases"/>
    <property type="match status" value="1"/>
</dbReference>
<dbReference type="NCBIfam" id="TIGR02595">
    <property type="entry name" value="PEP_CTERM"/>
    <property type="match status" value="1"/>
</dbReference>
<proteinExistence type="predicted"/>
<keyword evidence="4" id="KW-0378">Hydrolase</keyword>
<feature type="domain" description="Peptidase S1" evidence="3">
    <location>
        <begin position="61"/>
        <end position="351"/>
    </location>
</feature>
<keyword evidence="1" id="KW-1133">Transmembrane helix</keyword>
<feature type="signal peptide" evidence="2">
    <location>
        <begin position="1"/>
        <end position="22"/>
    </location>
</feature>
<evidence type="ECO:0000313" key="5">
    <source>
        <dbReference type="Proteomes" id="UP001209701"/>
    </source>
</evidence>